<organism evidence="2 4">
    <name type="scientific">Yarrowia lipolytica</name>
    <name type="common">Candida lipolytica</name>
    <dbReference type="NCBI Taxonomy" id="4952"/>
    <lineage>
        <taxon>Eukaryota</taxon>
        <taxon>Fungi</taxon>
        <taxon>Dikarya</taxon>
        <taxon>Ascomycota</taxon>
        <taxon>Saccharomycotina</taxon>
        <taxon>Dipodascomycetes</taxon>
        <taxon>Dipodascales</taxon>
        <taxon>Dipodascales incertae sedis</taxon>
        <taxon>Yarrowia</taxon>
    </lineage>
</organism>
<dbReference type="InterPro" id="IPR013154">
    <property type="entry name" value="ADH-like_N"/>
</dbReference>
<dbReference type="OMA" id="FTRTISY"/>
<protein>
    <submittedName>
        <fullName evidence="3">Chaperonin 10-like protein</fullName>
    </submittedName>
</protein>
<dbReference type="InterPro" id="IPR036291">
    <property type="entry name" value="NAD(P)-bd_dom_sf"/>
</dbReference>
<accession>A0A1H6Q2E3</accession>
<sequence>MRQRGIKRLREDKGRCLVVTEKHHYEVNHVPIPVPMPHEIVVRNLLVGVNPVDWKSVEYGFGIHGYPWINGRESVGVVVTIGDAVKKFGVGSRVLLVSTNYRDLRTSTFQEFTVCPEHLAADVGGMDFSEAIGYGVPLISAYVALDGLKAGSGTVLIWGGASCTGVFLLQLAKRKGLRVVSIASERSHTYVKSFGADLVLNRNKILTAEDILSAITEPIVYAIDCIGKESASLVLQALELCKHSDHFIPQMVCLNASLHSDTVSVRSLNLKKVHENEDYGRQVTLKIEQLIHELKPPKIHCYSGLENIPSGLGHVKQGHPGKTVVGIEYVDYSSHAHYHK</sequence>
<reference evidence="3 5" key="2">
    <citation type="submission" date="2018-07" db="EMBL/GenBank/DDBJ databases">
        <title>Draft Genome Assemblies for Five Robust Yarrowia lipolytica Strains Exhibiting High Lipid Production and Pentose Sugar Utilization and Sugar Alcohol Secretion from Undetoxified Lignocellulosic Biomass Hydrolysates.</title>
        <authorList>
            <consortium name="DOE Joint Genome Institute"/>
            <person name="Walker C."/>
            <person name="Ryu S."/>
            <person name="Na H."/>
            <person name="Zane M."/>
            <person name="LaButti K."/>
            <person name="Lipzen A."/>
            <person name="Haridas S."/>
            <person name="Barry K."/>
            <person name="Grigoriev I.V."/>
            <person name="Quarterman J."/>
            <person name="Slininger P."/>
            <person name="Dien B."/>
            <person name="Trinh C.T."/>
        </authorList>
    </citation>
    <scope>NUCLEOTIDE SEQUENCE [LARGE SCALE GENOMIC DNA]</scope>
    <source>
        <strain evidence="3 5">YB392</strain>
    </source>
</reference>
<dbReference type="PANTHER" id="PTHR45348:SF2">
    <property type="entry name" value="ZINC-TYPE ALCOHOL DEHYDROGENASE-LIKE PROTEIN C2E1P3.01"/>
    <property type="match status" value="1"/>
</dbReference>
<evidence type="ECO:0000259" key="1">
    <source>
        <dbReference type="SMART" id="SM00829"/>
    </source>
</evidence>
<dbReference type="Proteomes" id="UP000256601">
    <property type="component" value="Unassembled WGS sequence"/>
</dbReference>
<dbReference type="Gene3D" id="3.40.50.720">
    <property type="entry name" value="NAD(P)-binding Rossmann-like Domain"/>
    <property type="match status" value="1"/>
</dbReference>
<dbReference type="InterPro" id="IPR020843">
    <property type="entry name" value="ER"/>
</dbReference>
<dbReference type="CDD" id="cd08249">
    <property type="entry name" value="enoyl_reductase_like"/>
    <property type="match status" value="1"/>
</dbReference>
<gene>
    <name evidence="3" type="ORF">B0I71DRAFT_113667</name>
    <name evidence="2" type="ORF">YALI1_E25587g</name>
</gene>
<dbReference type="Pfam" id="PF08240">
    <property type="entry name" value="ADH_N"/>
    <property type="match status" value="1"/>
</dbReference>
<dbReference type="Proteomes" id="UP000182444">
    <property type="component" value="Chromosome 1E"/>
</dbReference>
<feature type="domain" description="Enoyl reductase (ER)" evidence="1">
    <location>
        <begin position="18"/>
        <end position="325"/>
    </location>
</feature>
<dbReference type="PANTHER" id="PTHR45348">
    <property type="entry name" value="HYPOTHETICAL OXIDOREDUCTASE (EUROFUNG)"/>
    <property type="match status" value="1"/>
</dbReference>
<dbReference type="EMBL" id="CP017557">
    <property type="protein sequence ID" value="AOW05757.1"/>
    <property type="molecule type" value="Genomic_DNA"/>
</dbReference>
<dbReference type="SUPFAM" id="SSF50129">
    <property type="entry name" value="GroES-like"/>
    <property type="match status" value="1"/>
</dbReference>
<dbReference type="VEuPathDB" id="FungiDB:YALI1_E25587g"/>
<reference evidence="2 4" key="1">
    <citation type="journal article" date="2016" name="PLoS ONE">
        <title>Sequence Assembly of Yarrowia lipolytica Strain W29/CLIB89 Shows Transposable Element Diversity.</title>
        <authorList>
            <person name="Magnan C."/>
            <person name="Yu J."/>
            <person name="Chang I."/>
            <person name="Jahn E."/>
            <person name="Kanomata Y."/>
            <person name="Wu J."/>
            <person name="Zeller M."/>
            <person name="Oakes M."/>
            <person name="Baldi P."/>
            <person name="Sandmeyer S."/>
        </authorList>
    </citation>
    <scope>NUCLEOTIDE SEQUENCE [LARGE SCALE GENOMIC DNA]</scope>
    <source>
        <strain evidence="2">CLIB89</strain>
        <strain evidence="4">CLIB89(W29)</strain>
    </source>
</reference>
<dbReference type="Pfam" id="PF00107">
    <property type="entry name" value="ADH_zinc_N"/>
    <property type="match status" value="1"/>
</dbReference>
<evidence type="ECO:0000313" key="2">
    <source>
        <dbReference type="EMBL" id="AOW05757.1"/>
    </source>
</evidence>
<dbReference type="VEuPathDB" id="FungiDB:YALI0_E21560g"/>
<proteinExistence type="predicted"/>
<evidence type="ECO:0000313" key="4">
    <source>
        <dbReference type="Proteomes" id="UP000182444"/>
    </source>
</evidence>
<dbReference type="Gene3D" id="3.90.180.10">
    <property type="entry name" value="Medium-chain alcohol dehydrogenases, catalytic domain"/>
    <property type="match status" value="1"/>
</dbReference>
<evidence type="ECO:0000313" key="3">
    <source>
        <dbReference type="EMBL" id="RDW28237.1"/>
    </source>
</evidence>
<dbReference type="InterPro" id="IPR013149">
    <property type="entry name" value="ADH-like_C"/>
</dbReference>
<dbReference type="InterPro" id="IPR011032">
    <property type="entry name" value="GroES-like_sf"/>
</dbReference>
<dbReference type="SMART" id="SM00829">
    <property type="entry name" value="PKS_ER"/>
    <property type="match status" value="1"/>
</dbReference>
<dbReference type="eggNOG" id="KOG1198">
    <property type="taxonomic scope" value="Eukaryota"/>
</dbReference>
<dbReference type="AlphaFoldDB" id="A0A1H6Q2E3"/>
<dbReference type="GO" id="GO:0016651">
    <property type="term" value="F:oxidoreductase activity, acting on NAD(P)H"/>
    <property type="evidence" value="ECO:0007669"/>
    <property type="project" value="InterPro"/>
</dbReference>
<dbReference type="SUPFAM" id="SSF51735">
    <property type="entry name" value="NAD(P)-binding Rossmann-fold domains"/>
    <property type="match status" value="1"/>
</dbReference>
<dbReference type="EMBL" id="KZ858954">
    <property type="protein sequence ID" value="RDW28237.1"/>
    <property type="molecule type" value="Genomic_DNA"/>
</dbReference>
<dbReference type="InterPro" id="IPR047122">
    <property type="entry name" value="Trans-enoyl_RdTase-like"/>
</dbReference>
<evidence type="ECO:0000313" key="5">
    <source>
        <dbReference type="Proteomes" id="UP000256601"/>
    </source>
</evidence>
<name>A0A1H6Q2E3_YARLL</name>